<evidence type="ECO:0000313" key="4">
    <source>
        <dbReference type="EMBL" id="EAU32518.1"/>
    </source>
</evidence>
<dbReference type="GO" id="GO:0000981">
    <property type="term" value="F:DNA-binding transcription factor activity, RNA polymerase II-specific"/>
    <property type="evidence" value="ECO:0007669"/>
    <property type="project" value="TreeGrafter"/>
</dbReference>
<dbReference type="Pfam" id="PF04488">
    <property type="entry name" value="Gly_transf_sug"/>
    <property type="match status" value="1"/>
</dbReference>
<dbReference type="SUPFAM" id="SSF53448">
    <property type="entry name" value="Nucleotide-diphospho-sugar transferases"/>
    <property type="match status" value="1"/>
</dbReference>
<accession>Q0CGQ8</accession>
<dbReference type="InterPro" id="IPR021858">
    <property type="entry name" value="Fun_TF"/>
</dbReference>
<feature type="region of interest" description="Disordered" evidence="2">
    <location>
        <begin position="366"/>
        <end position="414"/>
    </location>
</feature>
<dbReference type="GeneID" id="4319249"/>
<reference evidence="5" key="1">
    <citation type="submission" date="2005-09" db="EMBL/GenBank/DDBJ databases">
        <title>Annotation of the Aspergillus terreus NIH2624 genome.</title>
        <authorList>
            <person name="Birren B.W."/>
            <person name="Lander E.S."/>
            <person name="Galagan J.E."/>
            <person name="Nusbaum C."/>
            <person name="Devon K."/>
            <person name="Henn M."/>
            <person name="Ma L.-J."/>
            <person name="Jaffe D.B."/>
            <person name="Butler J."/>
            <person name="Alvarez P."/>
            <person name="Gnerre S."/>
            <person name="Grabherr M."/>
            <person name="Kleber M."/>
            <person name="Mauceli E.W."/>
            <person name="Brockman W."/>
            <person name="Rounsley S."/>
            <person name="Young S.K."/>
            <person name="LaButti K."/>
            <person name="Pushparaj V."/>
            <person name="DeCaprio D."/>
            <person name="Crawford M."/>
            <person name="Koehrsen M."/>
            <person name="Engels R."/>
            <person name="Montgomery P."/>
            <person name="Pearson M."/>
            <person name="Howarth C."/>
            <person name="Larson L."/>
            <person name="Luoma S."/>
            <person name="White J."/>
            <person name="Alvarado L."/>
            <person name="Kodira C.D."/>
            <person name="Zeng Q."/>
            <person name="Oleary S."/>
            <person name="Yandava C."/>
            <person name="Denning D.W."/>
            <person name="Nierman W.C."/>
            <person name="Milne T."/>
            <person name="Madden K."/>
        </authorList>
    </citation>
    <scope>NUCLEOTIDE SEQUENCE [LARGE SCALE GENOMIC DNA]</scope>
    <source>
        <strain evidence="5">NIH 2624 / FGSC A1156</strain>
    </source>
</reference>
<dbReference type="PANTHER" id="PTHR47657">
    <property type="entry name" value="STEROL REGULATORY ELEMENT-BINDING PROTEIN ECM22"/>
    <property type="match status" value="1"/>
</dbReference>
<dbReference type="EMBL" id="CH476603">
    <property type="protein sequence ID" value="EAU32518.1"/>
    <property type="molecule type" value="Genomic_DNA"/>
</dbReference>
<feature type="transmembrane region" description="Helical" evidence="3">
    <location>
        <begin position="220"/>
        <end position="241"/>
    </location>
</feature>
<feature type="transmembrane region" description="Helical" evidence="3">
    <location>
        <begin position="294"/>
        <end position="312"/>
    </location>
</feature>
<sequence>MAVLLGRSRQLAAVVILFVVVFAILQFSYTDDFALAGRLSESVRIVDGCSPAALEAIDNPRPILDPSIPNIVHQLWKTTDVREYSTTITASREAWRDMLEPSNYTVKLWTDDDVLNLIKSDYTWLLSTYEGYPHDIQRADIARLLIVHAEGGIYSDLDVYPSSAEHIQCLQRLGLEAIFSPTAGTLGLSNHFFMARPGSPFLQWVLYEAKRRSSRLASRGIVLPYLQVFWSTGPIMVTAAFRQYAWLYDTLRLDIGLLDDGFGGSVVRHAAGRSWQGVDGRALNYIADHAGMEAILTVAACFLAVAGLVYVVRRYNGVRTEECERATQSRAEDALPARLAESSQCDEIKPICGACELRGEPCDWPAESASQRHDTPDQPRAGADGSRNEPRNQTTRDAPGHSAEEWALSGSPHPLQFNMRPSDALRTLGGASQHLNMIDLQMLSHFMLHTAKNMSLNPRRRHIWETVIPEFAMRNEGLMHLLLALAGLDLFSSDRSVADGHHPSPAGSSPAVANHHMDAAYLPVVIEHHQRGLKAFREELSNLSSSTIHHAFAGSMLIVGFALASLHIRNLSDGPLSESHPLQPRLDWIFMIQGLGTVVRQHWPELRVGPLRDMTYFIYNNDDWRMYPRETFVGVPHRPCSARIAKFYCGACDALMHLRTAHEAMQSDPRLLEEQSGSFEQRLLSKQKDALDTVEQTYMRVLYVVRFSGGASASPLDVQADLEEAAIMAWPESLAGEFLATLKEQGVLSNLSYVILAYFHLIFSLLEPFWYIKDCNKTEMLLFCTFSSLGGGIVPFVSAAAITVILRRPLLKLDIGGLATEYGPSSPTSFPELREVRSYHFSPSSPSFPIDSSAFPYSSMSVSRLEDLPADILRLIHDYLDDEHPPSLLSLAFASKRCYISAAYRLNRELRISFSGSLDPTDEDVRKCTQGLEGSTFLLGYVRRLIIVDGKYQPTEECEARFIYRNDRVFNSIFGICTDGLTTHGADPDEIYMPLRSIDANPDNKMNFPWRPVAELLEKLGNLTELVFDGPQQFPNDLLEALHRFQPACKLYINHFWLKAFHTGRISGYERKLVTSPCLYGIRVLYDGTDGQYAVSKSSARSIAKIVATISPNLKNVIMRDVGQATKWNLLGGMRSKNGYTRGSLESLTLGMCHGTSHWELDPNLLKLTKNVIKNWAAITDFTVLETLDLLDPLDMQAIALLASLRPSRRWITKSQRFFTTLPSLSTLRLSDWSADAFPLRPTLDRHARGLYRLVIFPTPGAYLTTTDIAYLSEGFLSLVELSVPTQRTRGDAAEIFGYTMLGALPNLRYLNLELCTLPRIVLRDAWYGRLNIRVDRTWSQFRREYHDEGHEIYGLRLRKGHVMEILTNSAVDEALACDIFEAIQLAKPRDAVPLKRLRLEVNRSSLVKVKGPVMQTILRTLSPRWSIEFVSPEKGWAVRGEEACSHAEKTHTFYGVFNSHRVDFFVSYEPILRLIWPAIEESAVWWNAWESIPLSRL</sequence>
<dbReference type="STRING" id="341663.Q0CGQ8"/>
<dbReference type="SUPFAM" id="SSF52047">
    <property type="entry name" value="RNI-like"/>
    <property type="match status" value="1"/>
</dbReference>
<feature type="transmembrane region" description="Helical" evidence="3">
    <location>
        <begin position="12"/>
        <end position="29"/>
    </location>
</feature>
<dbReference type="HOGENOM" id="CLU_248807_0_0_1"/>
<keyword evidence="3" id="KW-0812">Transmembrane</keyword>
<dbReference type="InterPro" id="IPR007577">
    <property type="entry name" value="GlycoTrfase_DXD_sugar-bd_CS"/>
</dbReference>
<proteinExistence type="inferred from homology"/>
<gene>
    <name evidence="4" type="ORF">ATEG_07134</name>
</gene>
<keyword evidence="3" id="KW-1133">Transmembrane helix</keyword>
<dbReference type="Pfam" id="PF11951">
    <property type="entry name" value="Fungal_trans_2"/>
    <property type="match status" value="1"/>
</dbReference>
<keyword evidence="3" id="KW-0472">Membrane</keyword>
<evidence type="ECO:0000256" key="2">
    <source>
        <dbReference type="SAM" id="MobiDB-lite"/>
    </source>
</evidence>
<comment type="similarity">
    <text evidence="1">Belongs to the glycosyltransferase 32 family.</text>
</comment>
<evidence type="ECO:0008006" key="6">
    <source>
        <dbReference type="Google" id="ProtNLM"/>
    </source>
</evidence>
<dbReference type="InterPro" id="IPR029044">
    <property type="entry name" value="Nucleotide-diphossugar_trans"/>
</dbReference>
<evidence type="ECO:0000313" key="5">
    <source>
        <dbReference type="Proteomes" id="UP000007963"/>
    </source>
</evidence>
<protein>
    <recommendedName>
        <fullName evidence="6">F-box domain-containing protein</fullName>
    </recommendedName>
</protein>
<name>Q0CGQ8_ASPTN</name>
<dbReference type="Proteomes" id="UP000007963">
    <property type="component" value="Unassembled WGS sequence"/>
</dbReference>
<organism evidence="4 5">
    <name type="scientific">Aspergillus terreus (strain NIH 2624 / FGSC A1156)</name>
    <dbReference type="NCBI Taxonomy" id="341663"/>
    <lineage>
        <taxon>Eukaryota</taxon>
        <taxon>Fungi</taxon>
        <taxon>Dikarya</taxon>
        <taxon>Ascomycota</taxon>
        <taxon>Pezizomycotina</taxon>
        <taxon>Eurotiomycetes</taxon>
        <taxon>Eurotiomycetidae</taxon>
        <taxon>Eurotiales</taxon>
        <taxon>Aspergillaceae</taxon>
        <taxon>Aspergillus</taxon>
        <taxon>Aspergillus subgen. Circumdati</taxon>
    </lineage>
</organism>
<dbReference type="RefSeq" id="XP_001209820.1">
    <property type="nucleotide sequence ID" value="XM_001209820.1"/>
</dbReference>
<feature type="transmembrane region" description="Helical" evidence="3">
    <location>
        <begin position="781"/>
        <end position="806"/>
    </location>
</feature>
<dbReference type="OrthoDB" id="409543at2759"/>
<dbReference type="eggNOG" id="ENOG502SICC">
    <property type="taxonomic scope" value="Eukaryota"/>
</dbReference>
<dbReference type="InterPro" id="IPR052400">
    <property type="entry name" value="Zn2-C6_fungal_TF"/>
</dbReference>
<dbReference type="Gene3D" id="3.90.550.20">
    <property type="match status" value="1"/>
</dbReference>
<evidence type="ECO:0000256" key="1">
    <source>
        <dbReference type="ARBA" id="ARBA00009003"/>
    </source>
</evidence>
<dbReference type="PANTHER" id="PTHR47657:SF10">
    <property type="entry name" value="ZN(II)2CYS6 TRANSCRIPTION FACTOR (EUROFUNG)"/>
    <property type="match status" value="1"/>
</dbReference>
<dbReference type="VEuPathDB" id="FungiDB:ATEG_07134"/>
<evidence type="ECO:0000256" key="3">
    <source>
        <dbReference type="SAM" id="Phobius"/>
    </source>
</evidence>
<dbReference type="GO" id="GO:1901135">
    <property type="term" value="P:carbohydrate derivative metabolic process"/>
    <property type="evidence" value="ECO:0007669"/>
    <property type="project" value="UniProtKB-ARBA"/>
</dbReference>